<organism evidence="3 4">
    <name type="scientific">Aureimonas jatrophae</name>
    <dbReference type="NCBI Taxonomy" id="1166073"/>
    <lineage>
        <taxon>Bacteria</taxon>
        <taxon>Pseudomonadati</taxon>
        <taxon>Pseudomonadota</taxon>
        <taxon>Alphaproteobacteria</taxon>
        <taxon>Hyphomicrobiales</taxon>
        <taxon>Aurantimonadaceae</taxon>
        <taxon>Aureimonas</taxon>
    </lineage>
</organism>
<dbReference type="Proteomes" id="UP000198793">
    <property type="component" value="Unassembled WGS sequence"/>
</dbReference>
<dbReference type="PANTHER" id="PTHR46112:SF3">
    <property type="entry name" value="AMINOPEPTIDASE YPDF"/>
    <property type="match status" value="1"/>
</dbReference>
<dbReference type="GO" id="GO:0004177">
    <property type="term" value="F:aminopeptidase activity"/>
    <property type="evidence" value="ECO:0007669"/>
    <property type="project" value="UniProtKB-ARBA"/>
</dbReference>
<dbReference type="PRINTS" id="PR00599">
    <property type="entry name" value="MAPEPTIDASE"/>
</dbReference>
<sequence>MTWTHPVSPIGDDERTARLHRLREAMEREGAAGLLLGSTESLRYFTGLVWHASERLCGALVMLDRLVYIVPGFEGSRVESLPHLPGEMALWQEEESPARLVADLLGRTGRLLLDGELPLSQYHALAGALGTERLGDGTPVIDALRAVKSDAEIALIRHAMGLTLGVHRTARAHMRPGVRASEIVRLIDDEHRRLGSDGGSTFAIVSFGAATALPHGADGDQTLRGDEVILVDTGCRLDGYHSDLTRTYTLDEPNAEVERIWRLEREAQDAVFAAAHIGAPCEALDAAARAVLVRNGLGPDYRLPGLAHRAGHGLGLAIHEPPFIVRGNRQPLQAGHVFSVEPMIVVPERFGVRLEDHVVMTEDGPRWFTEPAAEPTGV</sequence>
<accession>A0A1H0D5R4</accession>
<keyword evidence="4" id="KW-1185">Reference proteome</keyword>
<dbReference type="PANTHER" id="PTHR46112">
    <property type="entry name" value="AMINOPEPTIDASE"/>
    <property type="match status" value="1"/>
</dbReference>
<evidence type="ECO:0000259" key="2">
    <source>
        <dbReference type="Pfam" id="PF01321"/>
    </source>
</evidence>
<evidence type="ECO:0000259" key="1">
    <source>
        <dbReference type="Pfam" id="PF00557"/>
    </source>
</evidence>
<dbReference type="GO" id="GO:0008235">
    <property type="term" value="F:metalloexopeptidase activity"/>
    <property type="evidence" value="ECO:0007669"/>
    <property type="project" value="UniProtKB-ARBA"/>
</dbReference>
<dbReference type="InterPro" id="IPR050659">
    <property type="entry name" value="Peptidase_M24B"/>
</dbReference>
<dbReference type="Pfam" id="PF00557">
    <property type="entry name" value="Peptidase_M24"/>
    <property type="match status" value="1"/>
</dbReference>
<feature type="domain" description="Creatinase N-terminal" evidence="2">
    <location>
        <begin position="18"/>
        <end position="147"/>
    </location>
</feature>
<dbReference type="InterPro" id="IPR036005">
    <property type="entry name" value="Creatinase/aminopeptidase-like"/>
</dbReference>
<dbReference type="AlphaFoldDB" id="A0A1H0D5R4"/>
<dbReference type="Gene3D" id="3.40.350.10">
    <property type="entry name" value="Creatinase/prolidase N-terminal domain"/>
    <property type="match status" value="1"/>
</dbReference>
<dbReference type="InterPro" id="IPR000994">
    <property type="entry name" value="Pept_M24"/>
</dbReference>
<name>A0A1H0D5R4_9HYPH</name>
<dbReference type="Gene3D" id="3.90.230.10">
    <property type="entry name" value="Creatinase/methionine aminopeptidase superfamily"/>
    <property type="match status" value="1"/>
</dbReference>
<dbReference type="SUPFAM" id="SSF55920">
    <property type="entry name" value="Creatinase/aminopeptidase"/>
    <property type="match status" value="1"/>
</dbReference>
<dbReference type="SUPFAM" id="SSF53092">
    <property type="entry name" value="Creatinase/prolidase N-terminal domain"/>
    <property type="match status" value="1"/>
</dbReference>
<dbReference type="Pfam" id="PF01321">
    <property type="entry name" value="Creatinase_N"/>
    <property type="match status" value="1"/>
</dbReference>
<proteinExistence type="predicted"/>
<dbReference type="InterPro" id="IPR000587">
    <property type="entry name" value="Creatinase_N"/>
</dbReference>
<evidence type="ECO:0000313" key="4">
    <source>
        <dbReference type="Proteomes" id="UP000198793"/>
    </source>
</evidence>
<dbReference type="STRING" id="1166073.SAMN05192530_101603"/>
<gene>
    <name evidence="3" type="ORF">SAMN05192530_101603</name>
</gene>
<dbReference type="InterPro" id="IPR029149">
    <property type="entry name" value="Creatin/AminoP/Spt16_N"/>
</dbReference>
<dbReference type="EMBL" id="FNIT01000001">
    <property type="protein sequence ID" value="SDN65251.1"/>
    <property type="molecule type" value="Genomic_DNA"/>
</dbReference>
<evidence type="ECO:0000313" key="3">
    <source>
        <dbReference type="EMBL" id="SDN65251.1"/>
    </source>
</evidence>
<reference evidence="3 4" key="1">
    <citation type="submission" date="2016-10" db="EMBL/GenBank/DDBJ databases">
        <authorList>
            <person name="de Groot N.N."/>
        </authorList>
    </citation>
    <scope>NUCLEOTIDE SEQUENCE [LARGE SCALE GENOMIC DNA]</scope>
    <source>
        <strain evidence="4">L7-484,KACC 16230,DSM 25025</strain>
    </source>
</reference>
<dbReference type="RefSeq" id="WP_090668581.1">
    <property type="nucleotide sequence ID" value="NZ_FNIT01000001.1"/>
</dbReference>
<dbReference type="InterPro" id="IPR001714">
    <property type="entry name" value="Pept_M24_MAP"/>
</dbReference>
<protein>
    <submittedName>
        <fullName evidence="3">Xaa-Pro dipeptidase</fullName>
    </submittedName>
</protein>
<dbReference type="OrthoDB" id="9806388at2"/>
<feature type="domain" description="Peptidase M24" evidence="1">
    <location>
        <begin position="155"/>
        <end position="362"/>
    </location>
</feature>